<evidence type="ECO:0000313" key="2">
    <source>
        <dbReference type="Proteomes" id="UP000095517"/>
    </source>
</evidence>
<dbReference type="AlphaFoldDB" id="A0A174KWA9"/>
<dbReference type="Proteomes" id="UP000095517">
    <property type="component" value="Unassembled WGS sequence"/>
</dbReference>
<sequence>MFYKGDSVYLYIVDFGSEFNGFGFLASDNGAKVMPVDTHDTVGHFFACK</sequence>
<dbReference type="EMBL" id="CYZH01000038">
    <property type="protein sequence ID" value="CUP14736.1"/>
    <property type="molecule type" value="Genomic_DNA"/>
</dbReference>
<reference evidence="1 2" key="1">
    <citation type="submission" date="2015-09" db="EMBL/GenBank/DDBJ databases">
        <authorList>
            <consortium name="Pathogen Informatics"/>
        </authorList>
    </citation>
    <scope>NUCLEOTIDE SEQUENCE [LARGE SCALE GENOMIC DNA]</scope>
    <source>
        <strain evidence="1 2">2789STDY5608840</strain>
    </source>
</reference>
<evidence type="ECO:0000313" key="1">
    <source>
        <dbReference type="EMBL" id="CUP14736.1"/>
    </source>
</evidence>
<gene>
    <name evidence="1" type="ORF">ERS852397_03573</name>
</gene>
<protein>
    <submittedName>
        <fullName evidence="1">Uncharacterized protein</fullName>
    </submittedName>
</protein>
<proteinExistence type="predicted"/>
<accession>A0A174KWA9</accession>
<organism evidence="1 2">
    <name type="scientific">Bacteroides finegoldii</name>
    <dbReference type="NCBI Taxonomy" id="338188"/>
    <lineage>
        <taxon>Bacteria</taxon>
        <taxon>Pseudomonadati</taxon>
        <taxon>Bacteroidota</taxon>
        <taxon>Bacteroidia</taxon>
        <taxon>Bacteroidales</taxon>
        <taxon>Bacteroidaceae</taxon>
        <taxon>Bacteroides</taxon>
    </lineage>
</organism>
<name>A0A174KWA9_9BACE</name>